<feature type="domain" description="FAD-dependent urate hydroxylase HpyO/Asp monooxygenase CreE-like FAD/NAD(P)-binding" evidence="2">
    <location>
        <begin position="10"/>
        <end position="204"/>
    </location>
</feature>
<evidence type="ECO:0000313" key="3">
    <source>
        <dbReference type="EMBL" id="SEO62264.1"/>
    </source>
</evidence>
<dbReference type="Proteomes" id="UP000181951">
    <property type="component" value="Unassembled WGS sequence"/>
</dbReference>
<dbReference type="InterPro" id="IPR038732">
    <property type="entry name" value="HpyO/CreE_NAD-binding"/>
</dbReference>
<accession>A0A1H8R7Z1</accession>
<sequence>MTTTHRTVCVIGAGPRGLSVVERLCANARELPTGSTVTVHVVDPYPPGAGRVWRVDQSRQLLMNTVAGQISVFTDASVDLRGPLEPGPSLHQWAAALAADPAGGGQPEHVRAEAAALGPDTYPTRAFYGRYLRWAFTRIGQAAPAGLTLHWHPRTAVALDDETTPAAGPGALPGADGQGPRQQVRLEDGTVIGGLDAVVLCQGHLGARDDAGEQAFAETARNLGLVHIGPANPADVDLSVLPAGGSVLLRGLGLNFFDYMAQLTAGRGGVFTRLRGALVYRPSGSEPVIYAASRRGVPYTARGENEKGPHGRHEPLVFTAARIARLRAANARGLDFRSQLWPLIAREVETVYYRTLLSSRGHVTRAREFERDYLAAGLSATEAQAVLASYGIGEKYRLDWQLIARPYRDRRFSGPRDFTDWLLDHLREDVAEAAAGNVSGPLKAALDVLRDLRNEIRLAVDHGGLHGDSYRSDLDRWYTPLNAYLSIGPPARRVEEMIALIEAGVLHVVGPQVQVSAGPGGYTVTSPLVPASTVRVRALVEARLPAITLSRTRDRLLQHLLAGGQAGVYRIPGRVFGSYQTDGLAVTARPFHLLDAAGRAHPRRYAFGVPTEAVHWVTAAGIRPGVNSVTLTDSDAIARAALAHPATEAATGTAAEAAAGTVAAHTAAPAAAPGQSGLDAPAAPALPRQGLTHVH</sequence>
<feature type="region of interest" description="Disordered" evidence="1">
    <location>
        <begin position="161"/>
        <end position="182"/>
    </location>
</feature>
<dbReference type="AlphaFoldDB" id="A0A1H8R7Z1"/>
<dbReference type="RefSeq" id="WP_075017826.1">
    <property type="nucleotide sequence ID" value="NZ_FODD01000033.1"/>
</dbReference>
<dbReference type="InterPro" id="IPR052189">
    <property type="entry name" value="L-asp_N-monooxygenase_NS-form"/>
</dbReference>
<dbReference type="STRING" id="310780.SAMN05216267_103327"/>
<evidence type="ECO:0000259" key="2">
    <source>
        <dbReference type="Pfam" id="PF13454"/>
    </source>
</evidence>
<name>A0A1H8R7Z1_9ACTN</name>
<evidence type="ECO:0000256" key="1">
    <source>
        <dbReference type="SAM" id="MobiDB-lite"/>
    </source>
</evidence>
<feature type="compositionally biased region" description="Low complexity" evidence="1">
    <location>
        <begin position="165"/>
        <end position="180"/>
    </location>
</feature>
<keyword evidence="4" id="KW-1185">Reference proteome</keyword>
<proteinExistence type="predicted"/>
<reference evidence="3 4" key="1">
    <citation type="submission" date="2016-10" db="EMBL/GenBank/DDBJ databases">
        <authorList>
            <person name="de Groot N.N."/>
        </authorList>
    </citation>
    <scope>NUCLEOTIDE SEQUENCE [LARGE SCALE GENOMIC DNA]</scope>
    <source>
        <strain evidence="3 4">CGMCC 4.2026</strain>
    </source>
</reference>
<gene>
    <name evidence="3" type="ORF">SAMN05216267_103327</name>
</gene>
<dbReference type="OrthoDB" id="3653265at2"/>
<organism evidence="3 4">
    <name type="scientific">Actinacidiphila rubida</name>
    <dbReference type="NCBI Taxonomy" id="310780"/>
    <lineage>
        <taxon>Bacteria</taxon>
        <taxon>Bacillati</taxon>
        <taxon>Actinomycetota</taxon>
        <taxon>Actinomycetes</taxon>
        <taxon>Kitasatosporales</taxon>
        <taxon>Streptomycetaceae</taxon>
        <taxon>Actinacidiphila</taxon>
    </lineage>
</organism>
<feature type="region of interest" description="Disordered" evidence="1">
    <location>
        <begin position="670"/>
        <end position="695"/>
    </location>
</feature>
<dbReference type="Pfam" id="PF13454">
    <property type="entry name" value="NAD_binding_9"/>
    <property type="match status" value="1"/>
</dbReference>
<dbReference type="EMBL" id="FODD01000033">
    <property type="protein sequence ID" value="SEO62264.1"/>
    <property type="molecule type" value="Genomic_DNA"/>
</dbReference>
<dbReference type="PANTHER" id="PTHR40254:SF1">
    <property type="entry name" value="BLR0577 PROTEIN"/>
    <property type="match status" value="1"/>
</dbReference>
<evidence type="ECO:0000313" key="4">
    <source>
        <dbReference type="Proteomes" id="UP000181951"/>
    </source>
</evidence>
<dbReference type="PANTHER" id="PTHR40254">
    <property type="entry name" value="BLR0577 PROTEIN"/>
    <property type="match status" value="1"/>
</dbReference>
<dbReference type="SUPFAM" id="SSF51971">
    <property type="entry name" value="Nucleotide-binding domain"/>
    <property type="match status" value="1"/>
</dbReference>
<protein>
    <submittedName>
        <fullName evidence="3">FAD-NAD(P)-binding</fullName>
    </submittedName>
</protein>